<evidence type="ECO:0000256" key="12">
    <source>
        <dbReference type="HAMAP-Rule" id="MF_00418"/>
    </source>
</evidence>
<dbReference type="InterPro" id="IPR020625">
    <property type="entry name" value="Schiff_base-form_aldolases_AS"/>
</dbReference>
<comment type="pathway">
    <text evidence="2 12">Amino-acid biosynthesis; L-lysine biosynthesis via DAP pathway; (S)-tetrahydrodipicolinate from L-aspartate: step 3/4.</text>
</comment>
<keyword evidence="6 12" id="KW-0028">Amino-acid biosynthesis</keyword>
<dbReference type="Gene3D" id="3.20.20.70">
    <property type="entry name" value="Aldolase class I"/>
    <property type="match status" value="1"/>
</dbReference>
<keyword evidence="5 12" id="KW-0963">Cytoplasm</keyword>
<dbReference type="OrthoDB" id="9782828at2"/>
<evidence type="ECO:0000256" key="4">
    <source>
        <dbReference type="ARBA" id="ARBA00012086"/>
    </source>
</evidence>
<dbReference type="RefSeq" id="WP_074833520.1">
    <property type="nucleotide sequence ID" value="NZ_FOAT01000008.1"/>
</dbReference>
<dbReference type="InterPro" id="IPR020624">
    <property type="entry name" value="Schiff_base-form_aldolases_CS"/>
</dbReference>
<dbReference type="AlphaFoldDB" id="A0A1H7L9E0"/>
<evidence type="ECO:0000256" key="10">
    <source>
        <dbReference type="ARBA" id="ARBA00023270"/>
    </source>
</evidence>
<feature type="binding site" evidence="12 15">
    <location>
        <position position="49"/>
    </location>
    <ligand>
        <name>pyruvate</name>
        <dbReference type="ChEBI" id="CHEBI:15361"/>
    </ligand>
</feature>
<feature type="active site" description="Proton donor/acceptor" evidence="12 14">
    <location>
        <position position="137"/>
    </location>
</feature>
<dbReference type="InterPro" id="IPR005263">
    <property type="entry name" value="DapA"/>
</dbReference>
<dbReference type="GO" id="GO:0009089">
    <property type="term" value="P:lysine biosynthetic process via diaminopimelate"/>
    <property type="evidence" value="ECO:0007669"/>
    <property type="project" value="UniProtKB-UniRule"/>
</dbReference>
<feature type="site" description="Part of a proton relay during catalysis" evidence="12">
    <location>
        <position position="111"/>
    </location>
</feature>
<evidence type="ECO:0000256" key="2">
    <source>
        <dbReference type="ARBA" id="ARBA00005120"/>
    </source>
</evidence>
<protein>
    <recommendedName>
        <fullName evidence="4 12">4-hydroxy-tetrahydrodipicolinate synthase</fullName>
        <shortName evidence="12">HTPA synthase</shortName>
        <ecNumber evidence="4 12">4.3.3.7</ecNumber>
    </recommendedName>
</protein>
<reference evidence="16 17" key="1">
    <citation type="submission" date="2016-10" db="EMBL/GenBank/DDBJ databases">
        <authorList>
            <person name="de Groot N.N."/>
        </authorList>
    </citation>
    <scope>NUCLEOTIDE SEQUENCE [LARGE SCALE GENOMIC DNA]</scope>
    <source>
        <strain evidence="16 17">KH2T6</strain>
    </source>
</reference>
<dbReference type="EMBL" id="FOAT01000008">
    <property type="protein sequence ID" value="SEK95474.1"/>
    <property type="molecule type" value="Genomic_DNA"/>
</dbReference>
<evidence type="ECO:0000256" key="14">
    <source>
        <dbReference type="PIRSR" id="PIRSR001365-1"/>
    </source>
</evidence>
<keyword evidence="9 12" id="KW-0456">Lyase</keyword>
<dbReference type="UniPathway" id="UPA00034">
    <property type="reaction ID" value="UER00017"/>
</dbReference>
<comment type="subunit">
    <text evidence="12">Homotetramer; dimer of dimers.</text>
</comment>
<comment type="caution">
    <text evidence="12">Was originally thought to be a dihydrodipicolinate synthase (DHDPS), catalyzing the condensation of (S)-aspartate-beta-semialdehyde [(S)-ASA] and pyruvate to dihydrodipicolinate (DHDP). However, it was shown in E.coli that the product of the enzymatic reaction is not dihydrodipicolinate but in fact (4S)-4-hydroxy-2,3,4,5-tetrahydro-(2S)-dipicolinic acid (HTPA), and that the consecutive dehydration reaction leading to DHDP is not spontaneous but catalyzed by DapB.</text>
</comment>
<evidence type="ECO:0000313" key="16">
    <source>
        <dbReference type="EMBL" id="SEK95474.1"/>
    </source>
</evidence>
<evidence type="ECO:0000256" key="9">
    <source>
        <dbReference type="ARBA" id="ARBA00023239"/>
    </source>
</evidence>
<dbReference type="GO" id="GO:0005829">
    <property type="term" value="C:cytosol"/>
    <property type="evidence" value="ECO:0007669"/>
    <property type="project" value="TreeGrafter"/>
</dbReference>
<dbReference type="PROSITE" id="PS00666">
    <property type="entry name" value="DHDPS_2"/>
    <property type="match status" value="1"/>
</dbReference>
<dbReference type="NCBIfam" id="TIGR00674">
    <property type="entry name" value="dapA"/>
    <property type="match status" value="1"/>
</dbReference>
<name>A0A1H7L9E0_RUMAL</name>
<dbReference type="PANTHER" id="PTHR12128">
    <property type="entry name" value="DIHYDRODIPICOLINATE SYNTHASE"/>
    <property type="match status" value="1"/>
</dbReference>
<dbReference type="PIRSF" id="PIRSF001365">
    <property type="entry name" value="DHDPS"/>
    <property type="match status" value="1"/>
</dbReference>
<dbReference type="PROSITE" id="PS00665">
    <property type="entry name" value="DHDPS_1"/>
    <property type="match status" value="1"/>
</dbReference>
<dbReference type="SMART" id="SM01130">
    <property type="entry name" value="DHDPS"/>
    <property type="match status" value="1"/>
</dbReference>
<sequence length="298" mass="32195">MKNTIFTGAGVAIVTPMNADGSINYDKLGELIEWQIAEGTDAIIICGTTGESSTMGDDEHVEAIRYAIEKVNHRIPVIAGTGSNHTEYAVGLSKKAEELGADAVLLVTPYYNKTSQKGLIVHYTTIANAINIPIILYNVPSRTGVNITPETLKELSKVKNIVAVKEASGNISQIARVAALCGDDLDIYSGNDDQIVPIMALGGKGVISVLSNVMPKETHEITQLCLENKYPEAQAKMNKILDFANSNGLFCDVNPIPVKEALNLMGWEVGECRLPLIKMEEAKIEKLRAKMAELGLVK</sequence>
<evidence type="ECO:0000256" key="3">
    <source>
        <dbReference type="ARBA" id="ARBA00007592"/>
    </source>
</evidence>
<dbReference type="Pfam" id="PF00701">
    <property type="entry name" value="DHDPS"/>
    <property type="match status" value="1"/>
</dbReference>
<gene>
    <name evidence="12" type="primary">dapA</name>
    <name evidence="16" type="ORF">SAMN05216469_108113</name>
</gene>
<evidence type="ECO:0000313" key="17">
    <source>
        <dbReference type="Proteomes" id="UP000186015"/>
    </source>
</evidence>
<dbReference type="GO" id="GO:0008840">
    <property type="term" value="F:4-hydroxy-tetrahydrodipicolinate synthase activity"/>
    <property type="evidence" value="ECO:0007669"/>
    <property type="project" value="UniProtKB-UniRule"/>
</dbReference>
<evidence type="ECO:0000256" key="8">
    <source>
        <dbReference type="ARBA" id="ARBA00023154"/>
    </source>
</evidence>
<comment type="similarity">
    <text evidence="3 12 13">Belongs to the DapA family.</text>
</comment>
<comment type="catalytic activity">
    <reaction evidence="11 12">
        <text>L-aspartate 4-semialdehyde + pyruvate = (2S,4S)-4-hydroxy-2,3,4,5-tetrahydrodipicolinate + H2O + H(+)</text>
        <dbReference type="Rhea" id="RHEA:34171"/>
        <dbReference type="ChEBI" id="CHEBI:15361"/>
        <dbReference type="ChEBI" id="CHEBI:15377"/>
        <dbReference type="ChEBI" id="CHEBI:15378"/>
        <dbReference type="ChEBI" id="CHEBI:67139"/>
        <dbReference type="ChEBI" id="CHEBI:537519"/>
        <dbReference type="EC" id="4.3.3.7"/>
    </reaction>
</comment>
<evidence type="ECO:0000256" key="11">
    <source>
        <dbReference type="ARBA" id="ARBA00047836"/>
    </source>
</evidence>
<feature type="site" description="Part of a proton relay during catalysis" evidence="12">
    <location>
        <position position="48"/>
    </location>
</feature>
<dbReference type="SUPFAM" id="SSF51569">
    <property type="entry name" value="Aldolase"/>
    <property type="match status" value="1"/>
</dbReference>
<accession>A0A1H7L9E0</accession>
<feature type="binding site" evidence="12 15">
    <location>
        <position position="207"/>
    </location>
    <ligand>
        <name>pyruvate</name>
        <dbReference type="ChEBI" id="CHEBI:15361"/>
    </ligand>
</feature>
<proteinExistence type="inferred from homology"/>
<dbReference type="PANTHER" id="PTHR12128:SF66">
    <property type="entry name" value="4-HYDROXY-2-OXOGLUTARATE ALDOLASE, MITOCHONDRIAL"/>
    <property type="match status" value="1"/>
</dbReference>
<dbReference type="InterPro" id="IPR013785">
    <property type="entry name" value="Aldolase_TIM"/>
</dbReference>
<keyword evidence="10 12" id="KW-0704">Schiff base</keyword>
<dbReference type="CDD" id="cd00950">
    <property type="entry name" value="DHDPS"/>
    <property type="match status" value="1"/>
</dbReference>
<organism evidence="16 17">
    <name type="scientific">Ruminococcus albus</name>
    <dbReference type="NCBI Taxonomy" id="1264"/>
    <lineage>
        <taxon>Bacteria</taxon>
        <taxon>Bacillati</taxon>
        <taxon>Bacillota</taxon>
        <taxon>Clostridia</taxon>
        <taxon>Eubacteriales</taxon>
        <taxon>Oscillospiraceae</taxon>
        <taxon>Ruminococcus</taxon>
    </lineage>
</organism>
<dbReference type="GO" id="GO:0019877">
    <property type="term" value="P:diaminopimelate biosynthetic process"/>
    <property type="evidence" value="ECO:0007669"/>
    <property type="project" value="UniProtKB-UniRule"/>
</dbReference>
<evidence type="ECO:0000256" key="1">
    <source>
        <dbReference type="ARBA" id="ARBA00003294"/>
    </source>
</evidence>
<dbReference type="Proteomes" id="UP000186015">
    <property type="component" value="Unassembled WGS sequence"/>
</dbReference>
<evidence type="ECO:0000256" key="6">
    <source>
        <dbReference type="ARBA" id="ARBA00022605"/>
    </source>
</evidence>
<keyword evidence="8 12" id="KW-0457">Lysine biosynthesis</keyword>
<dbReference type="EC" id="4.3.3.7" evidence="4 12"/>
<evidence type="ECO:0000256" key="7">
    <source>
        <dbReference type="ARBA" id="ARBA00022915"/>
    </source>
</evidence>
<evidence type="ECO:0000256" key="5">
    <source>
        <dbReference type="ARBA" id="ARBA00022490"/>
    </source>
</evidence>
<evidence type="ECO:0000256" key="15">
    <source>
        <dbReference type="PIRSR" id="PIRSR001365-2"/>
    </source>
</evidence>
<comment type="subcellular location">
    <subcellularLocation>
        <location evidence="12">Cytoplasm</location>
    </subcellularLocation>
</comment>
<evidence type="ECO:0000256" key="13">
    <source>
        <dbReference type="PIRNR" id="PIRNR001365"/>
    </source>
</evidence>
<comment type="function">
    <text evidence="1 12">Catalyzes the condensation of (S)-aspartate-beta-semialdehyde [(S)-ASA] and pyruvate to 4-hydroxy-tetrahydrodipicolinate (HTPA).</text>
</comment>
<dbReference type="InterPro" id="IPR002220">
    <property type="entry name" value="DapA-like"/>
</dbReference>
<dbReference type="PRINTS" id="PR00146">
    <property type="entry name" value="DHPICSNTHASE"/>
</dbReference>
<feature type="active site" description="Schiff-base intermediate with substrate" evidence="12 14">
    <location>
        <position position="165"/>
    </location>
</feature>
<keyword evidence="7 12" id="KW-0220">Diaminopimelate biosynthesis</keyword>
<dbReference type="HAMAP" id="MF_00418">
    <property type="entry name" value="DapA"/>
    <property type="match status" value="1"/>
</dbReference>